<reference evidence="1 2" key="1">
    <citation type="submission" date="2015-01" db="EMBL/GenBank/DDBJ databases">
        <title>Evolution of Trichinella species and genotypes.</title>
        <authorList>
            <person name="Korhonen P.K."/>
            <person name="Edoardo P."/>
            <person name="Giuseppe L.R."/>
            <person name="Gasser R.B."/>
        </authorList>
    </citation>
    <scope>NUCLEOTIDE SEQUENCE [LARGE SCALE GENOMIC DNA]</scope>
    <source>
        <strain evidence="1">ISS1980</strain>
    </source>
</reference>
<dbReference type="AlphaFoldDB" id="A0A0V1ML53"/>
<dbReference type="EMBL" id="JYDO01000082">
    <property type="protein sequence ID" value="KRZ72255.1"/>
    <property type="molecule type" value="Genomic_DNA"/>
</dbReference>
<evidence type="ECO:0000313" key="2">
    <source>
        <dbReference type="Proteomes" id="UP000054843"/>
    </source>
</evidence>
<protein>
    <submittedName>
        <fullName evidence="1">Uncharacterized protein</fullName>
    </submittedName>
</protein>
<proteinExistence type="predicted"/>
<comment type="caution">
    <text evidence="1">The sequence shown here is derived from an EMBL/GenBank/DDBJ whole genome shotgun (WGS) entry which is preliminary data.</text>
</comment>
<keyword evidence="2" id="KW-1185">Reference proteome</keyword>
<gene>
    <name evidence="1" type="ORF">T10_1565</name>
</gene>
<organism evidence="1 2">
    <name type="scientific">Trichinella papuae</name>
    <dbReference type="NCBI Taxonomy" id="268474"/>
    <lineage>
        <taxon>Eukaryota</taxon>
        <taxon>Metazoa</taxon>
        <taxon>Ecdysozoa</taxon>
        <taxon>Nematoda</taxon>
        <taxon>Enoplea</taxon>
        <taxon>Dorylaimia</taxon>
        <taxon>Trichinellida</taxon>
        <taxon>Trichinellidae</taxon>
        <taxon>Trichinella</taxon>
    </lineage>
</organism>
<sequence length="95" mass="11033">MIKQWYQWYRTPLPYIGTETKSVSYSVRKNNDGQNLSVHLCIKFSYYFYWRGCVDANGGLVRLKNAASYGVAYEVRQFKNVVFGGNQAQFNNRAS</sequence>
<evidence type="ECO:0000313" key="1">
    <source>
        <dbReference type="EMBL" id="KRZ72255.1"/>
    </source>
</evidence>
<accession>A0A0V1ML53</accession>
<dbReference type="Proteomes" id="UP000054843">
    <property type="component" value="Unassembled WGS sequence"/>
</dbReference>
<name>A0A0V1ML53_9BILA</name>